<feature type="coiled-coil region" evidence="1">
    <location>
        <begin position="64"/>
        <end position="93"/>
    </location>
</feature>
<comment type="caution">
    <text evidence="5">The sequence shown here is derived from an EMBL/GenBank/DDBJ whole genome shotgun (WGS) entry which is preliminary data.</text>
</comment>
<keyword evidence="6" id="KW-1185">Reference proteome</keyword>
<dbReference type="AlphaFoldDB" id="S7VBG7"/>
<feature type="compositionally biased region" description="Basic residues" evidence="2">
    <location>
        <begin position="1"/>
        <end position="13"/>
    </location>
</feature>
<evidence type="ECO:0000256" key="2">
    <source>
        <dbReference type="SAM" id="MobiDB-lite"/>
    </source>
</evidence>
<dbReference type="eggNOG" id="COG3087">
    <property type="taxonomic scope" value="Bacteria"/>
</dbReference>
<feature type="domain" description="SPOR" evidence="4">
    <location>
        <begin position="173"/>
        <end position="255"/>
    </location>
</feature>
<evidence type="ECO:0000256" key="1">
    <source>
        <dbReference type="SAM" id="Coils"/>
    </source>
</evidence>
<dbReference type="GO" id="GO:0032506">
    <property type="term" value="P:cytokinetic process"/>
    <property type="evidence" value="ECO:0007669"/>
    <property type="project" value="TreeGrafter"/>
</dbReference>
<dbReference type="PANTHER" id="PTHR38687:SF1">
    <property type="entry name" value="CELL DIVISION PROTEIN DEDD"/>
    <property type="match status" value="1"/>
</dbReference>
<dbReference type="GO" id="GO:0042834">
    <property type="term" value="F:peptidoglycan binding"/>
    <property type="evidence" value="ECO:0007669"/>
    <property type="project" value="InterPro"/>
</dbReference>
<feature type="transmembrane region" description="Helical" evidence="3">
    <location>
        <begin position="30"/>
        <end position="54"/>
    </location>
</feature>
<dbReference type="RefSeq" id="WP_020875823.1">
    <property type="nucleotide sequence ID" value="NZ_ATHJ01000072.1"/>
</dbReference>
<dbReference type="Gene3D" id="3.30.70.1070">
    <property type="entry name" value="Sporulation related repeat"/>
    <property type="match status" value="1"/>
</dbReference>
<evidence type="ECO:0000259" key="4">
    <source>
        <dbReference type="PROSITE" id="PS51724"/>
    </source>
</evidence>
<dbReference type="Proteomes" id="UP000014977">
    <property type="component" value="Unassembled WGS sequence"/>
</dbReference>
<keyword evidence="3" id="KW-0812">Transmembrane</keyword>
<dbReference type="STRING" id="897.B2D07_01510"/>
<feature type="region of interest" description="Disordered" evidence="2">
    <location>
        <begin position="1"/>
        <end position="22"/>
    </location>
</feature>
<gene>
    <name evidence="5" type="ORF">dsmv_0088</name>
</gene>
<feature type="region of interest" description="Disordered" evidence="2">
    <location>
        <begin position="102"/>
        <end position="175"/>
    </location>
</feature>
<dbReference type="GO" id="GO:0030428">
    <property type="term" value="C:cell septum"/>
    <property type="evidence" value="ECO:0007669"/>
    <property type="project" value="TreeGrafter"/>
</dbReference>
<keyword evidence="3" id="KW-0472">Membrane</keyword>
<dbReference type="Pfam" id="PF05036">
    <property type="entry name" value="SPOR"/>
    <property type="match status" value="1"/>
</dbReference>
<evidence type="ECO:0000313" key="5">
    <source>
        <dbReference type="EMBL" id="EPR41788.1"/>
    </source>
</evidence>
<dbReference type="SUPFAM" id="SSF110997">
    <property type="entry name" value="Sporulation related repeat"/>
    <property type="match status" value="1"/>
</dbReference>
<dbReference type="InterPro" id="IPR007730">
    <property type="entry name" value="SPOR-like_dom"/>
</dbReference>
<dbReference type="EMBL" id="ATHJ01000072">
    <property type="protein sequence ID" value="EPR41788.1"/>
    <property type="molecule type" value="Genomic_DNA"/>
</dbReference>
<dbReference type="GO" id="GO:0032153">
    <property type="term" value="C:cell division site"/>
    <property type="evidence" value="ECO:0007669"/>
    <property type="project" value="TreeGrafter"/>
</dbReference>
<dbReference type="PANTHER" id="PTHR38687">
    <property type="entry name" value="CELL DIVISION PROTEIN DEDD-RELATED"/>
    <property type="match status" value="1"/>
</dbReference>
<accession>S7VBG7</accession>
<dbReference type="InterPro" id="IPR052521">
    <property type="entry name" value="Cell_div_SPOR-domain"/>
</dbReference>
<organism evidence="5 6">
    <name type="scientific">Desulfococcus multivorans DSM 2059</name>
    <dbReference type="NCBI Taxonomy" id="1121405"/>
    <lineage>
        <taxon>Bacteria</taxon>
        <taxon>Pseudomonadati</taxon>
        <taxon>Thermodesulfobacteriota</taxon>
        <taxon>Desulfobacteria</taxon>
        <taxon>Desulfobacterales</taxon>
        <taxon>Desulfococcaceae</taxon>
        <taxon>Desulfococcus</taxon>
    </lineage>
</organism>
<evidence type="ECO:0000313" key="6">
    <source>
        <dbReference type="Proteomes" id="UP000014977"/>
    </source>
</evidence>
<evidence type="ECO:0000256" key="3">
    <source>
        <dbReference type="SAM" id="Phobius"/>
    </source>
</evidence>
<dbReference type="InterPro" id="IPR036680">
    <property type="entry name" value="SPOR-like_sf"/>
</dbReference>
<reference evidence="5 6" key="1">
    <citation type="journal article" date="2013" name="Genome Announc.">
        <title>Draft genome sequences for three mercury-methylating, sulfate-reducing bacteria.</title>
        <authorList>
            <person name="Brown S.D."/>
            <person name="Hurt R.A.Jr."/>
            <person name="Gilmour C.C."/>
            <person name="Elias D.A."/>
        </authorList>
    </citation>
    <scope>NUCLEOTIDE SEQUENCE [LARGE SCALE GENOMIC DNA]</scope>
    <source>
        <strain evidence="5 6">DSM 2059</strain>
    </source>
</reference>
<sequence>MKKGLKSRPLTRKTAREYKPPKEKGLKGPVFRWGFMLFVAVWMFVLGIVVGRYATPVDFDPEQIEKELAELRAAEIQKEKERLKAEAKALYDMDLDFYEDLKNPSRAPAGTERPETSKDIAPAGPPMIKRPLSTKYRASARPESKVVSPAKAEPAGNPPPPKSSAPVSSMPQPEEGGRFAVQVASFVLASDADRTVAMLKKQGYAGVYRTAENIPGIGVRYRVRVGQFSNPVSARGVLTRLKNSDNFRDAFILKQ</sequence>
<proteinExistence type="predicted"/>
<dbReference type="PROSITE" id="PS51724">
    <property type="entry name" value="SPOR"/>
    <property type="match status" value="1"/>
</dbReference>
<keyword evidence="1" id="KW-0175">Coiled coil</keyword>
<keyword evidence="3" id="KW-1133">Transmembrane helix</keyword>
<protein>
    <submittedName>
        <fullName evidence="5">Sporulation domain-containing protein</fullName>
    </submittedName>
</protein>
<name>S7VBG7_DESML</name>
<dbReference type="OrthoDB" id="5422687at2"/>